<reference evidence="1 2" key="1">
    <citation type="submission" date="2022-12" db="EMBL/GenBank/DDBJ databases">
        <title>Chromosome-level genome of Tegillarca granosa.</title>
        <authorList>
            <person name="Kim J."/>
        </authorList>
    </citation>
    <scope>NUCLEOTIDE SEQUENCE [LARGE SCALE GENOMIC DNA]</scope>
    <source>
        <strain evidence="1">Teg-2019</strain>
        <tissue evidence="1">Adductor muscle</tissue>
    </source>
</reference>
<gene>
    <name evidence="1" type="ORF">KUTeg_011749</name>
</gene>
<sequence>MQWFVKWESSVKQDTGLKQNEKHLISQQTREDIVSSILGFDELCKHRFKTLHAFIIPSRMNSDVIEKMFCKQRTLHIVNAVILGQVSISRKSNVGCGESAQLYKKPNQEKKIGSHNCITAFGAAATESSAEEVDGCGWDVIPLGPATTSIVPVNALLQYQKT</sequence>
<evidence type="ECO:0000313" key="2">
    <source>
        <dbReference type="Proteomes" id="UP001217089"/>
    </source>
</evidence>
<dbReference type="Proteomes" id="UP001217089">
    <property type="component" value="Unassembled WGS sequence"/>
</dbReference>
<proteinExistence type="predicted"/>
<evidence type="ECO:0000313" key="1">
    <source>
        <dbReference type="EMBL" id="KAJ8309884.1"/>
    </source>
</evidence>
<keyword evidence="2" id="KW-1185">Reference proteome</keyword>
<organism evidence="1 2">
    <name type="scientific">Tegillarca granosa</name>
    <name type="common">Malaysian cockle</name>
    <name type="synonym">Anadara granosa</name>
    <dbReference type="NCBI Taxonomy" id="220873"/>
    <lineage>
        <taxon>Eukaryota</taxon>
        <taxon>Metazoa</taxon>
        <taxon>Spiralia</taxon>
        <taxon>Lophotrochozoa</taxon>
        <taxon>Mollusca</taxon>
        <taxon>Bivalvia</taxon>
        <taxon>Autobranchia</taxon>
        <taxon>Pteriomorphia</taxon>
        <taxon>Arcoida</taxon>
        <taxon>Arcoidea</taxon>
        <taxon>Arcidae</taxon>
        <taxon>Tegillarca</taxon>
    </lineage>
</organism>
<name>A0ABQ9EXT8_TEGGR</name>
<dbReference type="EMBL" id="JARBDR010000640">
    <property type="protein sequence ID" value="KAJ8309884.1"/>
    <property type="molecule type" value="Genomic_DNA"/>
</dbReference>
<accession>A0ABQ9EXT8</accession>
<protein>
    <submittedName>
        <fullName evidence="1">Uncharacterized protein</fullName>
    </submittedName>
</protein>
<comment type="caution">
    <text evidence="1">The sequence shown here is derived from an EMBL/GenBank/DDBJ whole genome shotgun (WGS) entry which is preliminary data.</text>
</comment>